<dbReference type="SMART" id="SM00449">
    <property type="entry name" value="SPRY"/>
    <property type="match status" value="1"/>
</dbReference>
<dbReference type="PRINTS" id="PR01407">
    <property type="entry name" value="BUTYPHLNCDUF"/>
</dbReference>
<dbReference type="InterPro" id="IPR003877">
    <property type="entry name" value="SPRY_dom"/>
</dbReference>
<dbReference type="InterPro" id="IPR001870">
    <property type="entry name" value="B30.2/SPRY"/>
</dbReference>
<proteinExistence type="inferred from homology"/>
<dbReference type="SMART" id="SM00184">
    <property type="entry name" value="RING"/>
    <property type="match status" value="1"/>
</dbReference>
<evidence type="ECO:0000256" key="1">
    <source>
        <dbReference type="ARBA" id="ARBA00008518"/>
    </source>
</evidence>
<evidence type="ECO:0000256" key="5">
    <source>
        <dbReference type="PROSITE-ProRule" id="PRU00024"/>
    </source>
</evidence>
<evidence type="ECO:0000256" key="3">
    <source>
        <dbReference type="ARBA" id="ARBA00022771"/>
    </source>
</evidence>
<evidence type="ECO:0000313" key="10">
    <source>
        <dbReference type="RefSeq" id="XP_011361604.1"/>
    </source>
</evidence>
<dbReference type="InterPro" id="IPR001841">
    <property type="entry name" value="Znf_RING"/>
</dbReference>
<dbReference type="Gene3D" id="3.30.160.60">
    <property type="entry name" value="Classic Zinc Finger"/>
    <property type="match status" value="1"/>
</dbReference>
<dbReference type="GO" id="GO:0008270">
    <property type="term" value="F:zinc ion binding"/>
    <property type="evidence" value="ECO:0007669"/>
    <property type="project" value="UniProtKB-KW"/>
</dbReference>
<dbReference type="PROSITE" id="PS50188">
    <property type="entry name" value="B302_SPRY"/>
    <property type="match status" value="1"/>
</dbReference>
<accession>A0A6P3QAC4</accession>
<evidence type="ECO:0000259" key="6">
    <source>
        <dbReference type="PROSITE" id="PS50089"/>
    </source>
</evidence>
<dbReference type="InterPro" id="IPR013083">
    <property type="entry name" value="Znf_RING/FYVE/PHD"/>
</dbReference>
<feature type="domain" description="B box-type" evidence="7">
    <location>
        <begin position="88"/>
        <end position="129"/>
    </location>
</feature>
<dbReference type="PROSITE" id="PS50089">
    <property type="entry name" value="ZF_RING_2"/>
    <property type="match status" value="1"/>
</dbReference>
<dbReference type="OrthoDB" id="654191at2759"/>
<dbReference type="PROSITE" id="PS50119">
    <property type="entry name" value="ZF_BBOX"/>
    <property type="match status" value="1"/>
</dbReference>
<dbReference type="GeneID" id="105294213"/>
<dbReference type="InterPro" id="IPR017907">
    <property type="entry name" value="Znf_RING_CS"/>
</dbReference>
<sequence>MDSLLMQRSSSELICSICKDYSLNPVTITCGHSFCTPCLCLLWEDTQTPARCPLCRTISQRMDFKSTILVKKRVLPTEESVVCRLPSPAEQICKTHHAIKNLFCQTDKSLLCLFCSHSPGHATHRHRPVKQVAEHYRENILMQMKSIWKNKQKNQRNLNKEINKFRVWEGFINLRMLMIKAEYPKVYQYLHEELEKHLEILENEGRMIFQQLQRNVIRMNHTGKLMRRIYEGLKKLYQKADVDLLQDSGDIVIKGQLVQLYLPQPVEPQLSTWAITGMLERLNNFRVYITFDHKISKYDAPLFEELRHLQCSPDHQDTSHTVYSASSEYTSSWGAQTFTSGKHYWEVDVGNSHNWIIGLCKESWVNRNDMLLNSEGIFLLLCVKMDDHINLFSTSPLIHQYIQRPQDWVGVFLDYECGLISFVNVAKSSLICNFLSCSFSFPLRPFICFGPN</sequence>
<dbReference type="CDD" id="cd19783">
    <property type="entry name" value="Bbox2_TRIM43-like"/>
    <property type="match status" value="1"/>
</dbReference>
<dbReference type="SUPFAM" id="SSF57850">
    <property type="entry name" value="RING/U-box"/>
    <property type="match status" value="1"/>
</dbReference>
<evidence type="ECO:0000259" key="8">
    <source>
        <dbReference type="PROSITE" id="PS50188"/>
    </source>
</evidence>
<reference evidence="10" key="1">
    <citation type="submission" date="2025-08" db="UniProtKB">
        <authorList>
            <consortium name="RefSeq"/>
        </authorList>
    </citation>
    <scope>IDENTIFICATION</scope>
    <source>
        <tissue evidence="10">Kidney</tissue>
    </source>
</reference>
<dbReference type="RefSeq" id="XP_011361604.1">
    <property type="nucleotide sequence ID" value="XM_011363302.1"/>
</dbReference>
<feature type="domain" description="RING-type" evidence="6">
    <location>
        <begin position="15"/>
        <end position="56"/>
    </location>
</feature>
<protein>
    <submittedName>
        <fullName evidence="10">Tripartite motif-containing protein 77</fullName>
    </submittedName>
</protein>
<keyword evidence="2" id="KW-0479">Metal-binding</keyword>
<evidence type="ECO:0000259" key="7">
    <source>
        <dbReference type="PROSITE" id="PS50119"/>
    </source>
</evidence>
<evidence type="ECO:0000256" key="2">
    <source>
        <dbReference type="ARBA" id="ARBA00022723"/>
    </source>
</evidence>
<dbReference type="InterPro" id="IPR003879">
    <property type="entry name" value="Butyrophylin_SPRY"/>
</dbReference>
<keyword evidence="9" id="KW-1185">Reference proteome</keyword>
<keyword evidence="3 5" id="KW-0863">Zinc-finger</keyword>
<dbReference type="Proteomes" id="UP000515202">
    <property type="component" value="Unplaced"/>
</dbReference>
<dbReference type="KEGG" id="pvp:105294213"/>
<dbReference type="InterPro" id="IPR050143">
    <property type="entry name" value="TRIM/RBCC"/>
</dbReference>
<dbReference type="SUPFAM" id="SSF49899">
    <property type="entry name" value="Concanavalin A-like lectins/glucanases"/>
    <property type="match status" value="1"/>
</dbReference>
<dbReference type="SMART" id="SM00336">
    <property type="entry name" value="BBOX"/>
    <property type="match status" value="1"/>
</dbReference>
<dbReference type="SUPFAM" id="SSF57845">
    <property type="entry name" value="B-box zinc-binding domain"/>
    <property type="match status" value="1"/>
</dbReference>
<dbReference type="PROSITE" id="PS00518">
    <property type="entry name" value="ZF_RING_1"/>
    <property type="match status" value="1"/>
</dbReference>
<keyword evidence="4" id="KW-0862">Zinc</keyword>
<dbReference type="InterPro" id="IPR000315">
    <property type="entry name" value="Znf_B-box"/>
</dbReference>
<name>A0A6P3QAC4_PTEVA</name>
<dbReference type="CTD" id="390231"/>
<dbReference type="InterPro" id="IPR018957">
    <property type="entry name" value="Znf_C3HC4_RING-type"/>
</dbReference>
<feature type="domain" description="B30.2/SPRY" evidence="8">
    <location>
        <begin position="268"/>
        <end position="452"/>
    </location>
</feature>
<dbReference type="Pfam" id="PF00622">
    <property type="entry name" value="SPRY"/>
    <property type="match status" value="1"/>
</dbReference>
<evidence type="ECO:0000256" key="4">
    <source>
        <dbReference type="ARBA" id="ARBA00022833"/>
    </source>
</evidence>
<gene>
    <name evidence="10" type="primary">TRIM77</name>
</gene>
<dbReference type="Gene3D" id="2.60.120.920">
    <property type="match status" value="1"/>
</dbReference>
<dbReference type="InterPro" id="IPR043136">
    <property type="entry name" value="B30.2/SPRY_sf"/>
</dbReference>
<dbReference type="PANTHER" id="PTHR24103">
    <property type="entry name" value="E3 UBIQUITIN-PROTEIN LIGASE TRIM"/>
    <property type="match status" value="1"/>
</dbReference>
<dbReference type="InterPro" id="IPR013320">
    <property type="entry name" value="ConA-like_dom_sf"/>
</dbReference>
<comment type="similarity">
    <text evidence="1">Belongs to the TRIM/RBCC family.</text>
</comment>
<organism evidence="9 10">
    <name type="scientific">Pteropus vampyrus</name>
    <name type="common">Large flying fox</name>
    <dbReference type="NCBI Taxonomy" id="132908"/>
    <lineage>
        <taxon>Eukaryota</taxon>
        <taxon>Metazoa</taxon>
        <taxon>Chordata</taxon>
        <taxon>Craniata</taxon>
        <taxon>Vertebrata</taxon>
        <taxon>Euteleostomi</taxon>
        <taxon>Mammalia</taxon>
        <taxon>Eutheria</taxon>
        <taxon>Laurasiatheria</taxon>
        <taxon>Chiroptera</taxon>
        <taxon>Yinpterochiroptera</taxon>
        <taxon>Pteropodoidea</taxon>
        <taxon>Pteropodidae</taxon>
        <taxon>Pteropodinae</taxon>
        <taxon>Pteropus</taxon>
    </lineage>
</organism>
<evidence type="ECO:0000313" key="9">
    <source>
        <dbReference type="Proteomes" id="UP000515202"/>
    </source>
</evidence>
<dbReference type="Gene3D" id="3.30.40.10">
    <property type="entry name" value="Zinc/RING finger domain, C3HC4 (zinc finger)"/>
    <property type="match status" value="1"/>
</dbReference>
<dbReference type="AlphaFoldDB" id="A0A6P3QAC4"/>
<dbReference type="Pfam" id="PF00097">
    <property type="entry name" value="zf-C3HC4"/>
    <property type="match status" value="1"/>
</dbReference>